<dbReference type="Pfam" id="PF13581">
    <property type="entry name" value="HATPase_c_2"/>
    <property type="match status" value="1"/>
</dbReference>
<name>Q3ASZ1_CHLCH</name>
<keyword evidence="3" id="KW-0808">Transferase</keyword>
<dbReference type="InterPro" id="IPR003594">
    <property type="entry name" value="HATPase_dom"/>
</dbReference>
<protein>
    <submittedName>
        <fullName evidence="3">Putative anti-sigma regulatory factor (Serine/threonine protein kinase)</fullName>
    </submittedName>
</protein>
<dbReference type="GO" id="GO:0004674">
    <property type="term" value="F:protein serine/threonine kinase activity"/>
    <property type="evidence" value="ECO:0007669"/>
    <property type="project" value="UniProtKB-KW"/>
</dbReference>
<evidence type="ECO:0000256" key="1">
    <source>
        <dbReference type="ARBA" id="ARBA00022527"/>
    </source>
</evidence>
<dbReference type="STRING" id="340177.Cag_0611"/>
<proteinExistence type="predicted"/>
<dbReference type="HOGENOM" id="CLU_090336_11_2_10"/>
<reference evidence="3" key="1">
    <citation type="submission" date="2005-08" db="EMBL/GenBank/DDBJ databases">
        <title>Complete sequence of Chlorobium chlorochromatii CaD3.</title>
        <authorList>
            <person name="Copeland A."/>
            <person name="Lucas S."/>
            <person name="Lapidus A."/>
            <person name="Barry K."/>
            <person name="Detter J.C."/>
            <person name="Glavina T."/>
            <person name="Hammon N."/>
            <person name="Israni S."/>
            <person name="Pitluck S."/>
            <person name="Bryant D."/>
            <person name="Schmutz J."/>
            <person name="Larimer F."/>
            <person name="Land M."/>
            <person name="Kyrpides N."/>
            <person name="Ivanova N."/>
            <person name="Richardson P."/>
        </authorList>
    </citation>
    <scope>NUCLEOTIDE SEQUENCE [LARGE SCALE GENOMIC DNA]</scope>
    <source>
        <strain evidence="3">CaD3</strain>
    </source>
</reference>
<dbReference type="InterPro" id="IPR050267">
    <property type="entry name" value="Anti-sigma-factor_SerPK"/>
</dbReference>
<sequence length="136" mass="15419">MRCAELVLCSTLAEYERLERFLVAFTEELHVSQAFSDNLLFCVKELFINAVTHGNRYQEGYKVYCRLELHADALVVTVLDEGQGFALEALPDPRQAPFCEQLCGRGLFCMQSLVDGIAVVVNERGCAVTLRWKFIH</sequence>
<feature type="domain" description="Histidine kinase/HSP90-like ATPase" evidence="2">
    <location>
        <begin position="11"/>
        <end position="132"/>
    </location>
</feature>
<dbReference type="PANTHER" id="PTHR35526">
    <property type="entry name" value="ANTI-SIGMA-F FACTOR RSBW-RELATED"/>
    <property type="match status" value="1"/>
</dbReference>
<dbReference type="eggNOG" id="COG2172">
    <property type="taxonomic scope" value="Bacteria"/>
</dbReference>
<organism evidence="3">
    <name type="scientific">Chlorobium chlorochromatii (strain CaD3)</name>
    <dbReference type="NCBI Taxonomy" id="340177"/>
    <lineage>
        <taxon>Bacteria</taxon>
        <taxon>Pseudomonadati</taxon>
        <taxon>Chlorobiota</taxon>
        <taxon>Chlorobiia</taxon>
        <taxon>Chlorobiales</taxon>
        <taxon>Chlorobiaceae</taxon>
        <taxon>Chlorobium/Pelodictyon group</taxon>
        <taxon>Chlorobium</taxon>
    </lineage>
</organism>
<keyword evidence="1 3" id="KW-0723">Serine/threonine-protein kinase</keyword>
<dbReference type="PANTHER" id="PTHR35526:SF3">
    <property type="entry name" value="ANTI-SIGMA-F FACTOR RSBW"/>
    <property type="match status" value="1"/>
</dbReference>
<dbReference type="SUPFAM" id="SSF55874">
    <property type="entry name" value="ATPase domain of HSP90 chaperone/DNA topoisomerase II/histidine kinase"/>
    <property type="match status" value="1"/>
</dbReference>
<dbReference type="EMBL" id="CP000108">
    <property type="protein sequence ID" value="ABB27884.1"/>
    <property type="molecule type" value="Genomic_DNA"/>
</dbReference>
<evidence type="ECO:0000313" key="3">
    <source>
        <dbReference type="EMBL" id="ABB27884.1"/>
    </source>
</evidence>
<dbReference type="InterPro" id="IPR036890">
    <property type="entry name" value="HATPase_C_sf"/>
</dbReference>
<dbReference type="KEGG" id="cch:Cag_0611"/>
<gene>
    <name evidence="3" type="ordered locus">Cag_0611</name>
</gene>
<keyword evidence="3" id="KW-0418">Kinase</keyword>
<dbReference type="AlphaFoldDB" id="Q3ASZ1"/>
<accession>Q3ASZ1</accession>
<dbReference type="Gene3D" id="3.30.565.10">
    <property type="entry name" value="Histidine kinase-like ATPase, C-terminal domain"/>
    <property type="match status" value="1"/>
</dbReference>
<dbReference type="CDD" id="cd16936">
    <property type="entry name" value="HATPase_RsbW-like"/>
    <property type="match status" value="1"/>
</dbReference>
<evidence type="ECO:0000259" key="2">
    <source>
        <dbReference type="Pfam" id="PF13581"/>
    </source>
</evidence>